<accession>A0A3R7LB19</accession>
<sequence length="208" mass="22614">MLLPASEANLLQMEREASLNRAGRMNPPCGDEWRDTHTPHFTSLRRSSLWRPAPSSMEPRCEAHHFPSPEQFGETNDAVQAPRIAGFTPFLHFLPVGVVMRCVRALQRLPDAVKVVVWFTMGSARRVVEGSTRLGHHLHPVQQAKLSLVFAVGATVRCCRGALQVALFQLHLSVAGLWRAVAASELAGAHAMTAAGTAVLDALDEAVG</sequence>
<gene>
    <name evidence="1" type="ORF">TraAM80_01305</name>
</gene>
<dbReference type="RefSeq" id="XP_029241741.1">
    <property type="nucleotide sequence ID" value="XM_029378357.1"/>
</dbReference>
<dbReference type="OrthoDB" id="246572at2759"/>
<dbReference type="AlphaFoldDB" id="A0A3R7LB19"/>
<organism evidence="1 2">
    <name type="scientific">Trypanosoma rangeli</name>
    <dbReference type="NCBI Taxonomy" id="5698"/>
    <lineage>
        <taxon>Eukaryota</taxon>
        <taxon>Discoba</taxon>
        <taxon>Euglenozoa</taxon>
        <taxon>Kinetoplastea</taxon>
        <taxon>Metakinetoplastina</taxon>
        <taxon>Trypanosomatida</taxon>
        <taxon>Trypanosomatidae</taxon>
        <taxon>Trypanosoma</taxon>
        <taxon>Herpetosoma</taxon>
    </lineage>
</organism>
<proteinExistence type="predicted"/>
<name>A0A3R7LB19_TRYRA</name>
<protein>
    <submittedName>
        <fullName evidence="1">Uncharacterized protein</fullName>
    </submittedName>
</protein>
<comment type="caution">
    <text evidence="1">The sequence shown here is derived from an EMBL/GenBank/DDBJ whole genome shotgun (WGS) entry which is preliminary data.</text>
</comment>
<dbReference type="EMBL" id="MKGL01000027">
    <property type="protein sequence ID" value="RNF10744.1"/>
    <property type="molecule type" value="Genomic_DNA"/>
</dbReference>
<evidence type="ECO:0000313" key="1">
    <source>
        <dbReference type="EMBL" id="RNF10744.1"/>
    </source>
</evidence>
<reference evidence="1 2" key="1">
    <citation type="journal article" date="2018" name="BMC Genomics">
        <title>Genomic comparison of Trypanosoma conorhini and Trypanosoma rangeli to Trypanosoma cruzi strains of high and low virulence.</title>
        <authorList>
            <person name="Bradwell K.R."/>
            <person name="Koparde V.N."/>
            <person name="Matveyev A.V."/>
            <person name="Serrano M.G."/>
            <person name="Alves J.M."/>
            <person name="Parikh H."/>
            <person name="Huang B."/>
            <person name="Lee V."/>
            <person name="Espinosa-Alvarez O."/>
            <person name="Ortiz P.A."/>
            <person name="Costa-Martins A.G."/>
            <person name="Teixeira M.M."/>
            <person name="Buck G.A."/>
        </authorList>
    </citation>
    <scope>NUCLEOTIDE SEQUENCE [LARGE SCALE GENOMIC DNA]</scope>
    <source>
        <strain evidence="1 2">AM80</strain>
    </source>
</reference>
<dbReference type="GeneID" id="40325238"/>
<dbReference type="Proteomes" id="UP000283634">
    <property type="component" value="Unassembled WGS sequence"/>
</dbReference>
<evidence type="ECO:0000313" key="2">
    <source>
        <dbReference type="Proteomes" id="UP000283634"/>
    </source>
</evidence>
<keyword evidence="2" id="KW-1185">Reference proteome</keyword>